<dbReference type="EMBL" id="DRMS01000041">
    <property type="protein sequence ID" value="HFC91380.1"/>
    <property type="molecule type" value="Genomic_DNA"/>
</dbReference>
<protein>
    <submittedName>
        <fullName evidence="2">Uncharacterized protein</fullName>
    </submittedName>
</protein>
<keyword evidence="1" id="KW-0472">Membrane</keyword>
<keyword evidence="1" id="KW-0812">Transmembrane</keyword>
<feature type="transmembrane region" description="Helical" evidence="1">
    <location>
        <begin position="21"/>
        <end position="40"/>
    </location>
</feature>
<evidence type="ECO:0000256" key="1">
    <source>
        <dbReference type="SAM" id="Phobius"/>
    </source>
</evidence>
<comment type="caution">
    <text evidence="2">The sequence shown here is derived from an EMBL/GenBank/DDBJ whole genome shotgun (WGS) entry which is preliminary data.</text>
</comment>
<proteinExistence type="predicted"/>
<name>A0A7V2SXT0_LEUMU</name>
<reference evidence="2" key="1">
    <citation type="journal article" date="2020" name="mSystems">
        <title>Genome- and Community-Level Interaction Insights into Carbon Utilization and Element Cycling Functions of Hydrothermarchaeota in Hydrothermal Sediment.</title>
        <authorList>
            <person name="Zhou Z."/>
            <person name="Liu Y."/>
            <person name="Xu W."/>
            <person name="Pan J."/>
            <person name="Luo Z.H."/>
            <person name="Li M."/>
        </authorList>
    </citation>
    <scope>NUCLEOTIDE SEQUENCE [LARGE SCALE GENOMIC DNA]</scope>
    <source>
        <strain evidence="2">HyVt-493</strain>
    </source>
</reference>
<gene>
    <name evidence="2" type="ORF">ENJ51_01060</name>
</gene>
<evidence type="ECO:0000313" key="2">
    <source>
        <dbReference type="EMBL" id="HFC91380.1"/>
    </source>
</evidence>
<feature type="transmembrane region" description="Helical" evidence="1">
    <location>
        <begin position="339"/>
        <end position="360"/>
    </location>
</feature>
<accession>A0A7V2SXT0</accession>
<dbReference type="AlphaFoldDB" id="A0A7V2SXT0"/>
<keyword evidence="1" id="KW-1133">Transmembrane helix</keyword>
<sequence length="370" mass="40791">MSKAKNCKIGKDLHNHNLTKLWKVANVGSSLRLIFLIISLSTFAASLKQLAGHWEYEEAPADTHQLMITRINAQTLHKEITTAINDGHFDEARMYISIAKQHGYGLYYEQYQQQLREQDTKGRRIKDNVGNFVGGFISGKGSSGAEVAGAIASDFTVVGDVRDLHTEYTHYQKKEPVDELVATLSGVGIGLTALAIGTAGSAAPAKAGVSLVKMAKKTRQLTPLFQKQLLRMTSNVFDWNVFLKATQRGRGMKSIVRSAKKAYHPKAIKPLEKMAGQVSQIHKSSSIADTLRMMKYVNSTNDLRHLAKVTAKHGKNTRGYLKLLGKSVLRGGKILKKTAGFFIGLLNTLVSLVFSMIFLFPTKNKKSTAK</sequence>
<organism evidence="2">
    <name type="scientific">Leucothrix mucor</name>
    <dbReference type="NCBI Taxonomy" id="45248"/>
    <lineage>
        <taxon>Bacteria</taxon>
        <taxon>Pseudomonadati</taxon>
        <taxon>Pseudomonadota</taxon>
        <taxon>Gammaproteobacteria</taxon>
        <taxon>Thiotrichales</taxon>
        <taxon>Thiotrichaceae</taxon>
        <taxon>Leucothrix</taxon>
    </lineage>
</organism>
<dbReference type="Proteomes" id="UP000885750">
    <property type="component" value="Unassembled WGS sequence"/>
</dbReference>